<keyword evidence="2" id="KW-1185">Reference proteome</keyword>
<dbReference type="AlphaFoldDB" id="A0AAV4PKW9"/>
<proteinExistence type="predicted"/>
<organism evidence="1 2">
    <name type="scientific">Caerostris darwini</name>
    <dbReference type="NCBI Taxonomy" id="1538125"/>
    <lineage>
        <taxon>Eukaryota</taxon>
        <taxon>Metazoa</taxon>
        <taxon>Ecdysozoa</taxon>
        <taxon>Arthropoda</taxon>
        <taxon>Chelicerata</taxon>
        <taxon>Arachnida</taxon>
        <taxon>Araneae</taxon>
        <taxon>Araneomorphae</taxon>
        <taxon>Entelegynae</taxon>
        <taxon>Araneoidea</taxon>
        <taxon>Araneidae</taxon>
        <taxon>Caerostris</taxon>
    </lineage>
</organism>
<reference evidence="1 2" key="1">
    <citation type="submission" date="2021-06" db="EMBL/GenBank/DDBJ databases">
        <title>Caerostris darwini draft genome.</title>
        <authorList>
            <person name="Kono N."/>
            <person name="Arakawa K."/>
        </authorList>
    </citation>
    <scope>NUCLEOTIDE SEQUENCE [LARGE SCALE GENOMIC DNA]</scope>
</reference>
<dbReference type="EMBL" id="BPLQ01003050">
    <property type="protein sequence ID" value="GIX97600.1"/>
    <property type="molecule type" value="Genomic_DNA"/>
</dbReference>
<dbReference type="Proteomes" id="UP001054837">
    <property type="component" value="Unassembled WGS sequence"/>
</dbReference>
<name>A0AAV4PKW9_9ARAC</name>
<evidence type="ECO:0000313" key="1">
    <source>
        <dbReference type="EMBL" id="GIX97600.1"/>
    </source>
</evidence>
<gene>
    <name evidence="1" type="ORF">CDAR_474641</name>
</gene>
<comment type="caution">
    <text evidence="1">The sequence shown here is derived from an EMBL/GenBank/DDBJ whole genome shotgun (WGS) entry which is preliminary data.</text>
</comment>
<sequence>MEAEHSVCYCFPFAWLDREIGTVMKWAGVCGFVMNTFRWTGCSNRFREPELRGPLKSKRDRYPIAYLIEGLWCMKENVTTGAIKGASFNRKTDTSYTHAIPVRGTG</sequence>
<evidence type="ECO:0000313" key="2">
    <source>
        <dbReference type="Proteomes" id="UP001054837"/>
    </source>
</evidence>
<protein>
    <submittedName>
        <fullName evidence="1">Uncharacterized protein</fullName>
    </submittedName>
</protein>
<accession>A0AAV4PKW9</accession>